<evidence type="ECO:0008006" key="2">
    <source>
        <dbReference type="Google" id="ProtNLM"/>
    </source>
</evidence>
<feature type="non-terminal residue" evidence="1">
    <location>
        <position position="1"/>
    </location>
</feature>
<evidence type="ECO:0000313" key="1">
    <source>
        <dbReference type="EMBL" id="KAA6320269.1"/>
    </source>
</evidence>
<proteinExistence type="predicted"/>
<organism evidence="1">
    <name type="scientific">termite gut metagenome</name>
    <dbReference type="NCBI Taxonomy" id="433724"/>
    <lineage>
        <taxon>unclassified sequences</taxon>
        <taxon>metagenomes</taxon>
        <taxon>organismal metagenomes</taxon>
    </lineage>
</organism>
<accession>A0A5J4QG74</accession>
<reference evidence="1" key="1">
    <citation type="submission" date="2019-03" db="EMBL/GenBank/DDBJ databases">
        <title>Single cell metagenomics reveals metabolic interactions within the superorganism composed of flagellate Streblomastix strix and complex community of Bacteroidetes bacteria on its surface.</title>
        <authorList>
            <person name="Treitli S.C."/>
            <person name="Kolisko M."/>
            <person name="Husnik F."/>
            <person name="Keeling P."/>
            <person name="Hampl V."/>
        </authorList>
    </citation>
    <scope>NUCLEOTIDE SEQUENCE</scope>
    <source>
        <strain evidence="1">STM</strain>
    </source>
</reference>
<sequence length="56" mass="6572">NYLRTHLKNKDVKMTVRVSEPMENVRAVSRAEKYQLMAKKNDALITLKEEFGLEFS</sequence>
<dbReference type="AlphaFoldDB" id="A0A5J4QG74"/>
<comment type="caution">
    <text evidence="1">The sequence shown here is derived from an EMBL/GenBank/DDBJ whole genome shotgun (WGS) entry which is preliminary data.</text>
</comment>
<dbReference type="EMBL" id="SNRY01003640">
    <property type="protein sequence ID" value="KAA6320269.1"/>
    <property type="molecule type" value="Genomic_DNA"/>
</dbReference>
<protein>
    <recommendedName>
        <fullName evidence="2">DNA polymerase III subunit gamma/tau</fullName>
    </recommendedName>
</protein>
<gene>
    <name evidence="1" type="ORF">EZS27_029938</name>
</gene>
<name>A0A5J4QG74_9ZZZZ</name>